<dbReference type="Proteomes" id="UP000544872">
    <property type="component" value="Unassembled WGS sequence"/>
</dbReference>
<dbReference type="Gene3D" id="1.20.140.90">
    <property type="entry name" value="Malonyl-CoA decarboxylase, oligemerization domain"/>
    <property type="match status" value="1"/>
</dbReference>
<dbReference type="EC" id="4.1.1.9" evidence="3"/>
<dbReference type="InterPro" id="IPR042303">
    <property type="entry name" value="Malonyl_CoA_deC_C_sf"/>
</dbReference>
<dbReference type="InterPro" id="IPR007956">
    <property type="entry name" value="Malonyl_CoA_deC_C"/>
</dbReference>
<evidence type="ECO:0000313" key="3">
    <source>
        <dbReference type="EMBL" id="MBB6210398.1"/>
    </source>
</evidence>
<evidence type="ECO:0000259" key="1">
    <source>
        <dbReference type="Pfam" id="PF05292"/>
    </source>
</evidence>
<dbReference type="EMBL" id="JACIIX010000005">
    <property type="protein sequence ID" value="MBB6210398.1"/>
    <property type="molecule type" value="Genomic_DNA"/>
</dbReference>
<dbReference type="InterPro" id="IPR038351">
    <property type="entry name" value="MCD_N_sf"/>
</dbReference>
<name>A0A7W9ZF93_NOVIT</name>
<comment type="caution">
    <text evidence="3">The sequence shown here is derived from an EMBL/GenBank/DDBJ whole genome shotgun (WGS) entry which is preliminary data.</text>
</comment>
<evidence type="ECO:0000259" key="2">
    <source>
        <dbReference type="Pfam" id="PF17408"/>
    </source>
</evidence>
<dbReference type="InterPro" id="IPR035372">
    <property type="entry name" value="MCD_N"/>
</dbReference>
<dbReference type="GO" id="GO:0006633">
    <property type="term" value="P:fatty acid biosynthetic process"/>
    <property type="evidence" value="ECO:0007669"/>
    <property type="project" value="InterPro"/>
</dbReference>
<dbReference type="PANTHER" id="PTHR28641:SF1">
    <property type="entry name" value="MALONYL-COA DECARBOXYLASE, MITOCHONDRIAL"/>
    <property type="match status" value="1"/>
</dbReference>
<evidence type="ECO:0000313" key="4">
    <source>
        <dbReference type="Proteomes" id="UP000544872"/>
    </source>
</evidence>
<feature type="domain" description="Malonyl-CoA decarboxylase C-terminal" evidence="1">
    <location>
        <begin position="180"/>
        <end position="442"/>
    </location>
</feature>
<keyword evidence="4" id="KW-1185">Reference proteome</keyword>
<proteinExistence type="predicted"/>
<protein>
    <submittedName>
        <fullName evidence="3">Malonyl-CoA decarboxylase</fullName>
        <ecNumber evidence="3">4.1.1.9</ecNumber>
    </submittedName>
</protein>
<dbReference type="RefSeq" id="WP_184263225.1">
    <property type="nucleotide sequence ID" value="NZ_JACIIX010000005.1"/>
</dbReference>
<dbReference type="AlphaFoldDB" id="A0A7W9ZF93"/>
<dbReference type="PANTHER" id="PTHR28641">
    <property type="match status" value="1"/>
</dbReference>
<dbReference type="Pfam" id="PF17408">
    <property type="entry name" value="MCD_N"/>
    <property type="match status" value="1"/>
</dbReference>
<keyword evidence="3" id="KW-0456">Lyase</keyword>
<sequence>MNEYVAPGLFDRLSSLWHELVSSRAPDLVENIQPALPADDLTRVRDQMNACLEGKGGEVSARARAAALGKAYLRLDPEGRRRFLTVMATEFDVDRAAVDAAVQAMAKAPAEKRPAAEEALRTALEAPRLRLLTQFNALPNGVKFLVDMRAELMALSRQHPELKALETDLRNLLTRWFDVGFLELRRITWDSPASILEKLMAYEAVHAIRSWDDLKNRLDSDRRLFAFFHPRMPDEPLIFVQVALLPEMAANIQDLLDVSAPLGDPSKATTAIFYSISNAQQGLSGISFGNFLIKKVVEVLLAEFPGLKTFATLSPVPGFLSWLAEQEQAEQAGGTPLLTPAEAKSLKTVLDVAPLSATIGGVRWWHEAGQADALQPVILRLTARYLAQEKRPGRKGAAPTALDPVAHFHLTNGARIDRLNWLGDTSAKGMAQSAGMMVNYLYRLGEIEKNHETYAERGTAVLSPAVKALLKG</sequence>
<dbReference type="GO" id="GO:2001294">
    <property type="term" value="P:malonyl-CoA catabolic process"/>
    <property type="evidence" value="ECO:0007669"/>
    <property type="project" value="TreeGrafter"/>
</dbReference>
<organism evidence="3 4">
    <name type="scientific">Novispirillum itersonii</name>
    <name type="common">Aquaspirillum itersonii</name>
    <dbReference type="NCBI Taxonomy" id="189"/>
    <lineage>
        <taxon>Bacteria</taxon>
        <taxon>Pseudomonadati</taxon>
        <taxon>Pseudomonadota</taxon>
        <taxon>Alphaproteobacteria</taxon>
        <taxon>Rhodospirillales</taxon>
        <taxon>Novispirillaceae</taxon>
        <taxon>Novispirillum</taxon>
    </lineage>
</organism>
<dbReference type="InterPro" id="IPR038917">
    <property type="entry name" value="Malonyl_CoA_deC"/>
</dbReference>
<dbReference type="Pfam" id="PF05292">
    <property type="entry name" value="MCD"/>
    <property type="match status" value="1"/>
</dbReference>
<dbReference type="GO" id="GO:0050080">
    <property type="term" value="F:malonyl-CoA decarboxylase activity"/>
    <property type="evidence" value="ECO:0007669"/>
    <property type="project" value="UniProtKB-EC"/>
</dbReference>
<accession>A0A7W9ZF93</accession>
<feature type="domain" description="Malonyl-CoA decarboxylase N-terminal" evidence="2">
    <location>
        <begin position="91"/>
        <end position="177"/>
    </location>
</feature>
<dbReference type="GO" id="GO:0006085">
    <property type="term" value="P:acetyl-CoA biosynthetic process"/>
    <property type="evidence" value="ECO:0007669"/>
    <property type="project" value="TreeGrafter"/>
</dbReference>
<reference evidence="3 4" key="1">
    <citation type="submission" date="2020-08" db="EMBL/GenBank/DDBJ databases">
        <title>Genomic Encyclopedia of Type Strains, Phase IV (KMG-IV): sequencing the most valuable type-strain genomes for metagenomic binning, comparative biology and taxonomic classification.</title>
        <authorList>
            <person name="Goeker M."/>
        </authorList>
    </citation>
    <scope>NUCLEOTIDE SEQUENCE [LARGE SCALE GENOMIC DNA]</scope>
    <source>
        <strain evidence="3 4">DSM 11590</strain>
    </source>
</reference>
<gene>
    <name evidence="3" type="ORF">FHS48_001813</name>
</gene>
<dbReference type="Gene3D" id="3.40.630.150">
    <property type="entry name" value="Malonyl-CoA decarboxylase, catalytic domain"/>
    <property type="match status" value="1"/>
</dbReference>